<feature type="chain" id="PRO_5045377536" evidence="1">
    <location>
        <begin position="21"/>
        <end position="447"/>
    </location>
</feature>
<organism evidence="3 4">
    <name type="scientific">Sphaerisporangium corydalis</name>
    <dbReference type="NCBI Taxonomy" id="1441875"/>
    <lineage>
        <taxon>Bacteria</taxon>
        <taxon>Bacillati</taxon>
        <taxon>Actinomycetota</taxon>
        <taxon>Actinomycetes</taxon>
        <taxon>Streptosporangiales</taxon>
        <taxon>Streptosporangiaceae</taxon>
        <taxon>Sphaerisporangium</taxon>
    </lineage>
</organism>
<dbReference type="Gene3D" id="2.130.10.10">
    <property type="entry name" value="YVTN repeat-like/Quinoprotein amine dehydrogenase"/>
    <property type="match status" value="1"/>
</dbReference>
<dbReference type="Pfam" id="PF13360">
    <property type="entry name" value="PQQ_2"/>
    <property type="match status" value="1"/>
</dbReference>
<dbReference type="InterPro" id="IPR006311">
    <property type="entry name" value="TAT_signal"/>
</dbReference>
<evidence type="ECO:0000313" key="3">
    <source>
        <dbReference type="EMBL" id="MFC4587998.1"/>
    </source>
</evidence>
<protein>
    <submittedName>
        <fullName evidence="3">PQQ-like beta-propeller repeat protein</fullName>
    </submittedName>
</protein>
<dbReference type="PROSITE" id="PS51318">
    <property type="entry name" value="TAT"/>
    <property type="match status" value="1"/>
</dbReference>
<dbReference type="EMBL" id="JBHSFN010000010">
    <property type="protein sequence ID" value="MFC4587998.1"/>
    <property type="molecule type" value="Genomic_DNA"/>
</dbReference>
<evidence type="ECO:0000313" key="4">
    <source>
        <dbReference type="Proteomes" id="UP001595891"/>
    </source>
</evidence>
<dbReference type="Proteomes" id="UP001595891">
    <property type="component" value="Unassembled WGS sequence"/>
</dbReference>
<keyword evidence="1" id="KW-0732">Signal</keyword>
<dbReference type="SUPFAM" id="SSF50998">
    <property type="entry name" value="Quinoprotein alcohol dehydrogenase-like"/>
    <property type="match status" value="1"/>
</dbReference>
<dbReference type="InterPro" id="IPR015943">
    <property type="entry name" value="WD40/YVTN_repeat-like_dom_sf"/>
</dbReference>
<dbReference type="InterPro" id="IPR018391">
    <property type="entry name" value="PQQ_b-propeller_rpt"/>
</dbReference>
<gene>
    <name evidence="3" type="ORF">ACFO8L_18040</name>
</gene>
<accession>A0ABV9EGT1</accession>
<dbReference type="PROSITE" id="PS51257">
    <property type="entry name" value="PROKAR_LIPOPROTEIN"/>
    <property type="match status" value="1"/>
</dbReference>
<proteinExistence type="predicted"/>
<dbReference type="RefSeq" id="WP_262840770.1">
    <property type="nucleotide sequence ID" value="NZ_JANZYP010000002.1"/>
</dbReference>
<evidence type="ECO:0000256" key="1">
    <source>
        <dbReference type="SAM" id="SignalP"/>
    </source>
</evidence>
<evidence type="ECO:0000259" key="2">
    <source>
        <dbReference type="Pfam" id="PF13360"/>
    </source>
</evidence>
<dbReference type="InterPro" id="IPR002372">
    <property type="entry name" value="PQQ_rpt_dom"/>
</dbReference>
<name>A0ABV9EGT1_9ACTN</name>
<dbReference type="InterPro" id="IPR011047">
    <property type="entry name" value="Quinoprotein_ADH-like_sf"/>
</dbReference>
<keyword evidence="4" id="KW-1185">Reference proteome</keyword>
<reference evidence="4" key="1">
    <citation type="journal article" date="2019" name="Int. J. Syst. Evol. Microbiol.">
        <title>The Global Catalogue of Microorganisms (GCM) 10K type strain sequencing project: providing services to taxonomists for standard genome sequencing and annotation.</title>
        <authorList>
            <consortium name="The Broad Institute Genomics Platform"/>
            <consortium name="The Broad Institute Genome Sequencing Center for Infectious Disease"/>
            <person name="Wu L."/>
            <person name="Ma J."/>
        </authorList>
    </citation>
    <scope>NUCLEOTIDE SEQUENCE [LARGE SCALE GENOMIC DNA]</scope>
    <source>
        <strain evidence="4">CCUG 49560</strain>
    </source>
</reference>
<comment type="caution">
    <text evidence="3">The sequence shown here is derived from an EMBL/GenBank/DDBJ whole genome shotgun (WGS) entry which is preliminary data.</text>
</comment>
<feature type="signal peptide" evidence="1">
    <location>
        <begin position="1"/>
        <end position="20"/>
    </location>
</feature>
<feature type="domain" description="Pyrrolo-quinoline quinone repeat" evidence="2">
    <location>
        <begin position="171"/>
        <end position="291"/>
    </location>
</feature>
<sequence>MTVRRAAVLAAAALTAAACAGGTAPAKPTGPPSPTPQNLGVVVDEAPSLRPLPLGREPLWTQDTKGAVKYISAAALHGDAAVIVGGLRKKETRLVVADAATGKVRWSVGEFGPLRGGGGAVWLDMAYGRSRTPQIVGKGADWGILANYYLTGCRHPTGLCPLGSGPSDETGVALLSGRDGSVRWRLPLVPARTGRAARAANRLRGVLETSGGKIALATVAPSPTGGFGDVRLVAVDVATGRRLWTRSGVQPVMVSGDLVLGRVAGGTGGSRLDLGGGSVVALDAATGRTRWEPSPRMPASLPALAAGNLPMVREVKDGRLGPPLVLDPGTGREIARLPEFVTGCQTDGVSLIACEYSDLRQRRLVTIRLDGREVRVARRELPDATLAAVWRGHVFLDDRHDRGYEVDRSANVLADDLPGEPVALSEGYAIFQGRYSEMPGYSVHRVG</sequence>
<dbReference type="SMART" id="SM00564">
    <property type="entry name" value="PQQ"/>
    <property type="match status" value="3"/>
</dbReference>